<organism evidence="1 2">
    <name type="scientific">Nannocystis pusilla</name>
    <dbReference type="NCBI Taxonomy" id="889268"/>
    <lineage>
        <taxon>Bacteria</taxon>
        <taxon>Pseudomonadati</taxon>
        <taxon>Myxococcota</taxon>
        <taxon>Polyangia</taxon>
        <taxon>Nannocystales</taxon>
        <taxon>Nannocystaceae</taxon>
        <taxon>Nannocystis</taxon>
    </lineage>
</organism>
<proteinExistence type="predicted"/>
<dbReference type="Proteomes" id="UP001139031">
    <property type="component" value="Unassembled WGS sequence"/>
</dbReference>
<dbReference type="PRINTS" id="PR00080">
    <property type="entry name" value="SDRFAMILY"/>
</dbReference>
<name>A0ABS7TLW7_9BACT</name>
<dbReference type="RefSeq" id="WP_224190974.1">
    <property type="nucleotide sequence ID" value="NZ_JAIRAU010000005.1"/>
</dbReference>
<keyword evidence="1" id="KW-0560">Oxidoreductase</keyword>
<dbReference type="NCBIfam" id="NF005559">
    <property type="entry name" value="PRK07231.1"/>
    <property type="match status" value="1"/>
</dbReference>
<gene>
    <name evidence="1" type="ORF">K7C98_07980</name>
</gene>
<dbReference type="PRINTS" id="PR00081">
    <property type="entry name" value="GDHRDH"/>
</dbReference>
<dbReference type="Pfam" id="PF13561">
    <property type="entry name" value="adh_short_C2"/>
    <property type="match status" value="1"/>
</dbReference>
<dbReference type="PANTHER" id="PTHR42820">
    <property type="entry name" value="SHORT-CHAIN DEHYDROGENASE REDUCTASE"/>
    <property type="match status" value="1"/>
</dbReference>
<sequence>MVSLRDRVALVIGGNSGIGKASAFALAEAGARVVIAARREREGHAVVEELRARGAAALFVALDVTVEADIVAGVAATVEEFGRLDCAVNSAGICEDFGPVSDVDGAAFDRMMAVNVRGTLLGMKHQIRQMLAQGGGGSIVNMASFLAHAATPTGSAYVATKHAVLGITRSAALGYAKEGIRVNCVAPTAITGTPMVDDALANYPAVMAPVIAAIPMGRPGRADEVGRAVAWLCSDEASFISGHSLAIDGAQLAG</sequence>
<keyword evidence="2" id="KW-1185">Reference proteome</keyword>
<dbReference type="CDD" id="cd05233">
    <property type="entry name" value="SDR_c"/>
    <property type="match status" value="1"/>
</dbReference>
<dbReference type="InterPro" id="IPR002347">
    <property type="entry name" value="SDR_fam"/>
</dbReference>
<dbReference type="Gene3D" id="3.40.50.720">
    <property type="entry name" value="NAD(P)-binding Rossmann-like Domain"/>
    <property type="match status" value="1"/>
</dbReference>
<evidence type="ECO:0000313" key="1">
    <source>
        <dbReference type="EMBL" id="MBZ5709196.1"/>
    </source>
</evidence>
<dbReference type="GO" id="GO:0047936">
    <property type="term" value="F:glucose 1-dehydrogenase [NAD(P)+] activity"/>
    <property type="evidence" value="ECO:0007669"/>
    <property type="project" value="UniProtKB-EC"/>
</dbReference>
<protein>
    <submittedName>
        <fullName evidence="1">Glucose 1-dehydrogenase</fullName>
        <ecNumber evidence="1">1.1.1.47</ecNumber>
    </submittedName>
</protein>
<evidence type="ECO:0000313" key="2">
    <source>
        <dbReference type="Proteomes" id="UP001139031"/>
    </source>
</evidence>
<accession>A0ABS7TLW7</accession>
<dbReference type="PROSITE" id="PS00061">
    <property type="entry name" value="ADH_SHORT"/>
    <property type="match status" value="1"/>
</dbReference>
<reference evidence="1" key="1">
    <citation type="submission" date="2021-08" db="EMBL/GenBank/DDBJ databases">
        <authorList>
            <person name="Stevens D.C."/>
        </authorList>
    </citation>
    <scope>NUCLEOTIDE SEQUENCE</scope>
    <source>
        <strain evidence="1">DSM 53165</strain>
    </source>
</reference>
<dbReference type="InterPro" id="IPR020904">
    <property type="entry name" value="Sc_DH/Rdtase_CS"/>
</dbReference>
<dbReference type="EMBL" id="JAIRAU010000005">
    <property type="protein sequence ID" value="MBZ5709196.1"/>
    <property type="molecule type" value="Genomic_DNA"/>
</dbReference>
<dbReference type="PANTHER" id="PTHR42820:SF1">
    <property type="entry name" value="SHORT-CHAIN DEHYDROGENASE_REDUCTASE FAMILY PROTEIN"/>
    <property type="match status" value="1"/>
</dbReference>
<dbReference type="EC" id="1.1.1.47" evidence="1"/>
<comment type="caution">
    <text evidence="1">The sequence shown here is derived from an EMBL/GenBank/DDBJ whole genome shotgun (WGS) entry which is preliminary data.</text>
</comment>
<dbReference type="InterPro" id="IPR036291">
    <property type="entry name" value="NAD(P)-bd_dom_sf"/>
</dbReference>
<dbReference type="SUPFAM" id="SSF51735">
    <property type="entry name" value="NAD(P)-binding Rossmann-fold domains"/>
    <property type="match status" value="1"/>
</dbReference>